<evidence type="ECO:0000313" key="5">
    <source>
        <dbReference type="Proteomes" id="UP000184001"/>
    </source>
</evidence>
<evidence type="ECO:0000313" key="4">
    <source>
        <dbReference type="EMBL" id="SHI53859.1"/>
    </source>
</evidence>
<reference evidence="4 5" key="1">
    <citation type="submission" date="2016-11" db="EMBL/GenBank/DDBJ databases">
        <authorList>
            <person name="Varghese N."/>
            <person name="Submissions S."/>
        </authorList>
    </citation>
    <scope>NUCLEOTIDE SEQUENCE [LARGE SCALE GENOMIC DNA]</scope>
    <source>
        <strain evidence="4 5">DSM 17919</strain>
    </source>
</reference>
<evidence type="ECO:0000256" key="2">
    <source>
        <dbReference type="ARBA" id="ARBA00022840"/>
    </source>
</evidence>
<keyword evidence="2 4" id="KW-0067">ATP-binding</keyword>
<proteinExistence type="predicted"/>
<evidence type="ECO:0000259" key="3">
    <source>
        <dbReference type="PROSITE" id="PS50893"/>
    </source>
</evidence>
<evidence type="ECO:0000256" key="1">
    <source>
        <dbReference type="ARBA" id="ARBA00022741"/>
    </source>
</evidence>
<dbReference type="PROSITE" id="PS50893">
    <property type="entry name" value="ABC_TRANSPORTER_2"/>
    <property type="match status" value="2"/>
</dbReference>
<dbReference type="InterPro" id="IPR027417">
    <property type="entry name" value="P-loop_NTPase"/>
</dbReference>
<dbReference type="RefSeq" id="WP_020001385.1">
    <property type="nucleotide sequence ID" value="NZ_CP192219.1"/>
</dbReference>
<dbReference type="InterPro" id="IPR003439">
    <property type="entry name" value="ABC_transporter-like_ATP-bd"/>
</dbReference>
<dbReference type="Gene3D" id="3.40.50.300">
    <property type="entry name" value="P-loop containing nucleotide triphosphate hydrolases"/>
    <property type="match status" value="2"/>
</dbReference>
<gene>
    <name evidence="4" type="ORF">SAMN05660830_00245</name>
</gene>
<feature type="domain" description="ABC transporter" evidence="3">
    <location>
        <begin position="11"/>
        <end position="254"/>
    </location>
</feature>
<sequence>MDYKFFFMPILQLDNVSVRKGQTMALAQISWELNVGQNWAIIGGNGAGKSTFLSLVRGDIWPVQNVGLRHYFNADGTPSLSPIGFREHTTTVSAELIDHYLQLERVIDGKTLLMAGLHNTPLIYTPPTPQEWDEIHSLAERMGVTALLDKPLPECSTGQVKRLFLARAMASKPRLVFLDEYADGLDRESRLEIIALVDRIAKSGVQILCATHRATELPACINRILMLENGRIVHAGARTMNSLSDPQDTLIKQSDSLRDQDKHSVLDDPLVTTPVDIRQTAAMDFSLLPASKTVDSSVPVISMSNATAGIVRNANLVVQRGERWMLTGRNGAGKSTLLRMMTGELPAACGGEVRWFGQERIPADGAFKDFWAIKQRIGVVSPRLQTLHRVEITVLDVVLSGFWQHIGLHKYPTPIMEQTAFETLAALGISNLAERKANTLSYGQLRKVIIARALVNSPSLLILDEPFSGLDAPSRHDMRIILNGLADQGLTMVLATHHPEESQCWATNNATITDGVVTILQD</sequence>
<dbReference type="Proteomes" id="UP000184001">
    <property type="component" value="Unassembled WGS sequence"/>
</dbReference>
<dbReference type="PANTHER" id="PTHR43158">
    <property type="entry name" value="SKFA PEPTIDE EXPORT ATP-BINDING PROTEIN SKFE"/>
    <property type="match status" value="1"/>
</dbReference>
<dbReference type="SMART" id="SM00382">
    <property type="entry name" value="AAA"/>
    <property type="match status" value="2"/>
</dbReference>
<organism evidence="4 5">
    <name type="scientific">Halodesulfovibrio aestuarii</name>
    <dbReference type="NCBI Taxonomy" id="126333"/>
    <lineage>
        <taxon>Bacteria</taxon>
        <taxon>Pseudomonadati</taxon>
        <taxon>Thermodesulfobacteriota</taxon>
        <taxon>Desulfovibrionia</taxon>
        <taxon>Desulfovibrionales</taxon>
        <taxon>Desulfovibrionaceae</taxon>
        <taxon>Halodesulfovibrio</taxon>
    </lineage>
</organism>
<protein>
    <submittedName>
        <fullName evidence="4">Molybdate transport system ATP-binding protein</fullName>
    </submittedName>
</protein>
<name>A0A8G2C6Y9_9BACT</name>
<comment type="caution">
    <text evidence="4">The sequence shown here is derived from an EMBL/GenBank/DDBJ whole genome shotgun (WGS) entry which is preliminary data.</text>
</comment>
<dbReference type="PANTHER" id="PTHR43158:SF2">
    <property type="entry name" value="SKFA PEPTIDE EXPORT ATP-BINDING PROTEIN SKFE"/>
    <property type="match status" value="1"/>
</dbReference>
<feature type="domain" description="ABC transporter" evidence="3">
    <location>
        <begin position="296"/>
        <end position="522"/>
    </location>
</feature>
<dbReference type="PROSITE" id="PS00211">
    <property type="entry name" value="ABC_TRANSPORTER_1"/>
    <property type="match status" value="1"/>
</dbReference>
<dbReference type="GO" id="GO:0016887">
    <property type="term" value="F:ATP hydrolysis activity"/>
    <property type="evidence" value="ECO:0007669"/>
    <property type="project" value="InterPro"/>
</dbReference>
<accession>A0A8G2C6Y9</accession>
<dbReference type="GO" id="GO:0005524">
    <property type="term" value="F:ATP binding"/>
    <property type="evidence" value="ECO:0007669"/>
    <property type="project" value="UniProtKB-KW"/>
</dbReference>
<keyword evidence="1" id="KW-0547">Nucleotide-binding</keyword>
<dbReference type="InterPro" id="IPR003593">
    <property type="entry name" value="AAA+_ATPase"/>
</dbReference>
<dbReference type="AlphaFoldDB" id="A0A8G2C6Y9"/>
<dbReference type="Pfam" id="PF00005">
    <property type="entry name" value="ABC_tran"/>
    <property type="match status" value="2"/>
</dbReference>
<dbReference type="EMBL" id="FQZR01000002">
    <property type="protein sequence ID" value="SHI53859.1"/>
    <property type="molecule type" value="Genomic_DNA"/>
</dbReference>
<dbReference type="SUPFAM" id="SSF52540">
    <property type="entry name" value="P-loop containing nucleoside triphosphate hydrolases"/>
    <property type="match status" value="2"/>
</dbReference>
<dbReference type="InterPro" id="IPR017871">
    <property type="entry name" value="ABC_transporter-like_CS"/>
</dbReference>